<keyword evidence="3" id="KW-1185">Reference proteome</keyword>
<dbReference type="KEGG" id="pgin:FRZ67_17270"/>
<dbReference type="EMBL" id="CP042435">
    <property type="protein sequence ID" value="QEC68973.1"/>
    <property type="molecule type" value="Genomic_DNA"/>
</dbReference>
<sequence length="194" mass="22768">MRYLFVVILFSVLTSADNKVFSRVNSIDTSHFYSIVDKGQFDTLKGSDFTWIIFQPINDTLSGDPERRAVSAGILTDKQKALFYIWELERAVIGGELGFANFYYNYKSYYSETVKALKLINDTSMLKVVEGVNRVYLANKASITQKFKTWDWKYIQRKFKPYDKAFIAQHEKTMKLLETFVRLHADEFVRFKNR</sequence>
<protein>
    <submittedName>
        <fullName evidence="2">DUF4375 domain-containing protein</fullName>
    </submittedName>
</protein>
<dbReference type="Proteomes" id="UP000321533">
    <property type="component" value="Chromosome"/>
</dbReference>
<evidence type="ECO:0000259" key="1">
    <source>
        <dbReference type="Pfam" id="PF14300"/>
    </source>
</evidence>
<evidence type="ECO:0000313" key="2">
    <source>
        <dbReference type="EMBL" id="QEC68973.1"/>
    </source>
</evidence>
<dbReference type="Pfam" id="PF14300">
    <property type="entry name" value="DMP19"/>
    <property type="match status" value="1"/>
</dbReference>
<reference evidence="2 3" key="1">
    <citation type="journal article" date="2016" name="Int. J. Syst. Evol. Microbiol.">
        <title>Panacibacter ginsenosidivorans gen. nov., sp. nov., with ginsenoside converting activity isolated from soil of a ginseng field.</title>
        <authorList>
            <person name="Siddiqi M.Z."/>
            <person name="Muhammad Shafi S."/>
            <person name="Choi K.D."/>
            <person name="Im W.T."/>
        </authorList>
    </citation>
    <scope>NUCLEOTIDE SEQUENCE [LARGE SCALE GENOMIC DNA]</scope>
    <source>
        <strain evidence="2 3">Gsoil1550</strain>
    </source>
</reference>
<accession>A0A5B8VDA2</accession>
<organism evidence="2 3">
    <name type="scientific">Panacibacter ginsenosidivorans</name>
    <dbReference type="NCBI Taxonomy" id="1813871"/>
    <lineage>
        <taxon>Bacteria</taxon>
        <taxon>Pseudomonadati</taxon>
        <taxon>Bacteroidota</taxon>
        <taxon>Chitinophagia</taxon>
        <taxon>Chitinophagales</taxon>
        <taxon>Chitinophagaceae</taxon>
        <taxon>Panacibacter</taxon>
    </lineage>
</organism>
<proteinExistence type="predicted"/>
<dbReference type="InterPro" id="IPR025402">
    <property type="entry name" value="DMP19_C"/>
</dbReference>
<evidence type="ECO:0000313" key="3">
    <source>
        <dbReference type="Proteomes" id="UP000321533"/>
    </source>
</evidence>
<dbReference type="AlphaFoldDB" id="A0A5B8VDA2"/>
<feature type="domain" description="DNA mimic protein DMP19 C-terminal" evidence="1">
    <location>
        <begin position="75"/>
        <end position="184"/>
    </location>
</feature>
<name>A0A5B8VDA2_9BACT</name>
<gene>
    <name evidence="2" type="ORF">FRZ67_17270</name>
</gene>
<dbReference type="Gene3D" id="1.20.1420.60">
    <property type="match status" value="1"/>
</dbReference>